<evidence type="ECO:0000313" key="1">
    <source>
        <dbReference type="EMBL" id="OBK90812.1"/>
    </source>
</evidence>
<evidence type="ECO:0008006" key="3">
    <source>
        <dbReference type="Google" id="ProtNLM"/>
    </source>
</evidence>
<organism evidence="1 2">
    <name type="scientific">Mycolicibacter sinensis (strain JDM601)</name>
    <name type="common">Mycobacterium sinense</name>
    <dbReference type="NCBI Taxonomy" id="875328"/>
    <lineage>
        <taxon>Bacteria</taxon>
        <taxon>Bacillati</taxon>
        <taxon>Actinomycetota</taxon>
        <taxon>Actinomycetes</taxon>
        <taxon>Mycobacteriales</taxon>
        <taxon>Mycobacteriaceae</taxon>
        <taxon>Mycolicibacter</taxon>
    </lineage>
</organism>
<name>A0A1A3U855_MYCSD</name>
<dbReference type="AlphaFoldDB" id="A0A1A3U855"/>
<sequence length="128" mass="13380">MSDEGAFGFDAEDLDRVLREAGEGLRAAFDRFSGTFGSAGNRAGWGALFADLAHAARSGPPTTGETGDGVWAIYTVGDDGAARVEQVFATEIDALRASQRNPDPKRKVRFLPYGIAVGVLDDSAGAGE</sequence>
<reference evidence="2" key="1">
    <citation type="submission" date="2016-06" db="EMBL/GenBank/DDBJ databases">
        <authorList>
            <person name="Sutton G."/>
            <person name="Brinkac L."/>
            <person name="Sanka R."/>
            <person name="Adams M."/>
            <person name="Lau E."/>
            <person name="Garcia-Basteiro A."/>
            <person name="Lopez-Varela E."/>
            <person name="Palencia S."/>
        </authorList>
    </citation>
    <scope>NUCLEOTIDE SEQUENCE [LARGE SCALE GENOMIC DNA]</scope>
    <source>
        <strain evidence="2">1274684.2</strain>
    </source>
</reference>
<dbReference type="RefSeq" id="WP_065023126.1">
    <property type="nucleotide sequence ID" value="NZ_LZMF01000017.1"/>
</dbReference>
<gene>
    <name evidence="1" type="ORF">A5648_16410</name>
</gene>
<dbReference type="EMBL" id="LZMF01000017">
    <property type="protein sequence ID" value="OBK90812.1"/>
    <property type="molecule type" value="Genomic_DNA"/>
</dbReference>
<dbReference type="Proteomes" id="UP000093759">
    <property type="component" value="Unassembled WGS sequence"/>
</dbReference>
<protein>
    <recommendedName>
        <fullName evidence="3">Transmembrane protein</fullName>
    </recommendedName>
</protein>
<evidence type="ECO:0000313" key="2">
    <source>
        <dbReference type="Proteomes" id="UP000093759"/>
    </source>
</evidence>
<proteinExistence type="predicted"/>
<accession>A0A1A3U855</accession>
<comment type="caution">
    <text evidence="1">The sequence shown here is derived from an EMBL/GenBank/DDBJ whole genome shotgun (WGS) entry which is preliminary data.</text>
</comment>